<proteinExistence type="inferred from homology"/>
<name>A0A162E5K0_9BACI</name>
<organism evidence="7 8">
    <name type="scientific">Alkalihalobacillus trypoxylicola</name>
    <dbReference type="NCBI Taxonomy" id="519424"/>
    <lineage>
        <taxon>Bacteria</taxon>
        <taxon>Bacillati</taxon>
        <taxon>Bacillota</taxon>
        <taxon>Bacilli</taxon>
        <taxon>Bacillales</taxon>
        <taxon>Bacillaceae</taxon>
        <taxon>Alkalihalobacillus</taxon>
    </lineage>
</organism>
<dbReference type="Gene3D" id="3.40.109.10">
    <property type="entry name" value="NADH Oxidase"/>
    <property type="match status" value="1"/>
</dbReference>
<dbReference type="PANTHER" id="PTHR43425">
    <property type="entry name" value="OXYGEN-INSENSITIVE NADPH NITROREDUCTASE"/>
    <property type="match status" value="1"/>
</dbReference>
<dbReference type="InterPro" id="IPR029479">
    <property type="entry name" value="Nitroreductase"/>
</dbReference>
<reference evidence="7" key="1">
    <citation type="submission" date="2016-02" db="EMBL/GenBank/DDBJ databases">
        <title>Genome sequence of Bacillus trypoxylicola KCTC 13244(T).</title>
        <authorList>
            <person name="Jeong H."/>
            <person name="Park S.-H."/>
            <person name="Choi S.-K."/>
        </authorList>
    </citation>
    <scope>NUCLEOTIDE SEQUENCE [LARGE SCALE GENOMIC DNA]</scope>
    <source>
        <strain evidence="7">KCTC 13244</strain>
    </source>
</reference>
<dbReference type="GO" id="GO:0016491">
    <property type="term" value="F:oxidoreductase activity"/>
    <property type="evidence" value="ECO:0007669"/>
    <property type="project" value="UniProtKB-UniRule"/>
</dbReference>
<feature type="domain" description="Nitroreductase" evidence="6">
    <location>
        <begin position="10"/>
        <end position="165"/>
    </location>
</feature>
<evidence type="ECO:0000313" key="8">
    <source>
        <dbReference type="Proteomes" id="UP000075806"/>
    </source>
</evidence>
<evidence type="ECO:0000256" key="4">
    <source>
        <dbReference type="ARBA" id="ARBA00023002"/>
    </source>
</evidence>
<dbReference type="Proteomes" id="UP000075806">
    <property type="component" value="Unassembled WGS sequence"/>
</dbReference>
<dbReference type="RefSeq" id="WP_061948172.1">
    <property type="nucleotide sequence ID" value="NZ_LTAO01000012.1"/>
</dbReference>
<dbReference type="InterPro" id="IPR016446">
    <property type="entry name" value="Flavin_OxRdtase_Frp"/>
</dbReference>
<protein>
    <submittedName>
        <fullName evidence="7">NADPH-dependent oxidoreductase</fullName>
    </submittedName>
</protein>
<keyword evidence="2 5" id="KW-0285">Flavoprotein</keyword>
<dbReference type="STRING" id="519424.AZF04_03130"/>
<evidence type="ECO:0000256" key="3">
    <source>
        <dbReference type="ARBA" id="ARBA00022643"/>
    </source>
</evidence>
<evidence type="ECO:0000256" key="1">
    <source>
        <dbReference type="ARBA" id="ARBA00008366"/>
    </source>
</evidence>
<comment type="similarity">
    <text evidence="1 5">Belongs to the flavin oxidoreductase frp family.</text>
</comment>
<evidence type="ECO:0000259" key="6">
    <source>
        <dbReference type="Pfam" id="PF00881"/>
    </source>
</evidence>
<dbReference type="EMBL" id="LTAO01000012">
    <property type="protein sequence ID" value="KYG31790.1"/>
    <property type="molecule type" value="Genomic_DNA"/>
</dbReference>
<evidence type="ECO:0000256" key="2">
    <source>
        <dbReference type="ARBA" id="ARBA00022630"/>
    </source>
</evidence>
<dbReference type="CDD" id="cd02146">
    <property type="entry name" value="NfsA-like"/>
    <property type="match status" value="1"/>
</dbReference>
<keyword evidence="5" id="KW-0521">NADP</keyword>
<sequence>MSGRLFNEVIQNHRSIRQYTDQQVSDEIIKDLLQSAKSASTSHNVQAYSIIIVRDVQKKKKLAELTGNQSYVEKCPVFFVLCADYYRLKKVSEWHNQPFEVNELEQVLVGGVDTALVAQNLLLAAEAYGLGGVMIGGIRNQPKEVAELLNLPKYTFPVMGLCIGYPAQSPELKPRLPESATIFYDEYNEDQLEQAIKEYDQVTEAYYGARTNSQKGEPWSKQMAQHLSKPNRAHLESFIKNQGFLKS</sequence>
<dbReference type="SUPFAM" id="SSF55469">
    <property type="entry name" value="FMN-dependent nitroreductase-like"/>
    <property type="match status" value="1"/>
</dbReference>
<evidence type="ECO:0000313" key="7">
    <source>
        <dbReference type="EMBL" id="KYG31790.1"/>
    </source>
</evidence>
<dbReference type="AlphaFoldDB" id="A0A162E5K0"/>
<dbReference type="PANTHER" id="PTHR43425:SF2">
    <property type="entry name" value="OXYGEN-INSENSITIVE NADPH NITROREDUCTASE"/>
    <property type="match status" value="1"/>
</dbReference>
<dbReference type="PIRSF" id="PIRSF005426">
    <property type="entry name" value="Frp"/>
    <property type="match status" value="1"/>
</dbReference>
<gene>
    <name evidence="7" type="ORF">AZF04_03130</name>
</gene>
<comment type="caution">
    <text evidence="7">The sequence shown here is derived from an EMBL/GenBank/DDBJ whole genome shotgun (WGS) entry which is preliminary data.</text>
</comment>
<dbReference type="NCBIfam" id="NF008033">
    <property type="entry name" value="PRK10765.1"/>
    <property type="match status" value="1"/>
</dbReference>
<evidence type="ECO:0000256" key="5">
    <source>
        <dbReference type="PIRNR" id="PIRNR005426"/>
    </source>
</evidence>
<accession>A0A162E5K0</accession>
<keyword evidence="3 5" id="KW-0288">FMN</keyword>
<dbReference type="OrthoDB" id="9775805at2"/>
<keyword evidence="8" id="KW-1185">Reference proteome</keyword>
<keyword evidence="4 5" id="KW-0560">Oxidoreductase</keyword>
<dbReference type="Pfam" id="PF00881">
    <property type="entry name" value="Nitroreductase"/>
    <property type="match status" value="1"/>
</dbReference>
<dbReference type="InterPro" id="IPR000415">
    <property type="entry name" value="Nitroreductase-like"/>
</dbReference>